<evidence type="ECO:0000313" key="1">
    <source>
        <dbReference type="EMBL" id="TGO15717.1"/>
    </source>
</evidence>
<proteinExistence type="predicted"/>
<reference evidence="1 2" key="1">
    <citation type="submission" date="2017-12" db="EMBL/GenBank/DDBJ databases">
        <title>Comparative genomics of Botrytis spp.</title>
        <authorList>
            <person name="Valero-Jimenez C.A."/>
            <person name="Tapia P."/>
            <person name="Veloso J."/>
            <person name="Silva-Moreno E."/>
            <person name="Staats M."/>
            <person name="Valdes J.H."/>
            <person name="Van Kan J.A.L."/>
        </authorList>
    </citation>
    <scope>NUCLEOTIDE SEQUENCE [LARGE SCALE GENOMIC DNA]</scope>
    <source>
        <strain evidence="1 2">Bt9001</strain>
    </source>
</reference>
<protein>
    <submittedName>
        <fullName evidence="1">Uncharacterized protein</fullName>
    </submittedName>
</protein>
<dbReference type="OrthoDB" id="10373263at2759"/>
<dbReference type="EMBL" id="PQXH01000036">
    <property type="protein sequence ID" value="TGO15717.1"/>
    <property type="molecule type" value="Genomic_DNA"/>
</dbReference>
<gene>
    <name evidence="1" type="ORF">BTUL_0036g00070</name>
</gene>
<dbReference type="Proteomes" id="UP000297777">
    <property type="component" value="Unassembled WGS sequence"/>
</dbReference>
<comment type="caution">
    <text evidence="1">The sequence shown here is derived from an EMBL/GenBank/DDBJ whole genome shotgun (WGS) entry which is preliminary data.</text>
</comment>
<name>A0A4Z1F3N0_9HELO</name>
<dbReference type="AlphaFoldDB" id="A0A4Z1F3N0"/>
<sequence>MFDNFNNHTTWPSPGALGELAAALLSVDNEAATTVKAGRVVRNYLKQTSKADEWGHTAQAGCFCEVSWIVIIILDNVNPDLVIVEQAEGR</sequence>
<organism evidence="1 2">
    <name type="scientific">Botrytis tulipae</name>
    <dbReference type="NCBI Taxonomy" id="87230"/>
    <lineage>
        <taxon>Eukaryota</taxon>
        <taxon>Fungi</taxon>
        <taxon>Dikarya</taxon>
        <taxon>Ascomycota</taxon>
        <taxon>Pezizomycotina</taxon>
        <taxon>Leotiomycetes</taxon>
        <taxon>Helotiales</taxon>
        <taxon>Sclerotiniaceae</taxon>
        <taxon>Botrytis</taxon>
    </lineage>
</organism>
<evidence type="ECO:0000313" key="2">
    <source>
        <dbReference type="Proteomes" id="UP000297777"/>
    </source>
</evidence>
<keyword evidence="2" id="KW-1185">Reference proteome</keyword>
<accession>A0A4Z1F3N0</accession>